<evidence type="ECO:0000313" key="5">
    <source>
        <dbReference type="Proteomes" id="UP001589766"/>
    </source>
</evidence>
<accession>A0ABV6F8D6</accession>
<feature type="domain" description="Transcriptional repressor PaaX-like central Cas2-like" evidence="3">
    <location>
        <begin position="116"/>
        <end position="186"/>
    </location>
</feature>
<dbReference type="Gene3D" id="1.10.10.10">
    <property type="entry name" value="Winged helix-like DNA-binding domain superfamily/Winged helix DNA-binding domain"/>
    <property type="match status" value="1"/>
</dbReference>
<dbReference type="PANTHER" id="PTHR30319:SF1">
    <property type="entry name" value="TRANSCRIPTIONAL REPRESSOR PAAX"/>
    <property type="match status" value="1"/>
</dbReference>
<dbReference type="Gene3D" id="3.30.70.2650">
    <property type="match status" value="1"/>
</dbReference>
<sequence length="290" mass="32137">MTNPTNNGAIAESPQLRQPQAALNQGSARSVLITVLGELVWPTGEPARTSALLYVMGGLGFEEATARQALVRAADSGWITSHKHGREVSWSLSPYLVGVFERDSQRVLDLSGAFSDWDYRWVVLFITVPQAQRSQRKRLYSDLTWAGFGNPAPGVWLSPHGERRGQVSRVVDRLGLAESTMSFYGPVGGVGLTETEIVAKGWDLESLAQDYRQVYAEFWDPVPSSDDDLLFTDIRAIGQLQRFPFTDPQLPEALLPDWIGRTVASHIKSLRTEWAGAVRDRWAAINRGPC</sequence>
<proteinExistence type="predicted"/>
<dbReference type="Pfam" id="PF08223">
    <property type="entry name" value="PaaX_C"/>
    <property type="match status" value="1"/>
</dbReference>
<feature type="domain" description="Transcriptional repressor PaaX-like N-terminal" evidence="1">
    <location>
        <begin position="27"/>
        <end position="93"/>
    </location>
</feature>
<organism evidence="4 5">
    <name type="scientific">Citricoccus parietis</name>
    <dbReference type="NCBI Taxonomy" id="592307"/>
    <lineage>
        <taxon>Bacteria</taxon>
        <taxon>Bacillati</taxon>
        <taxon>Actinomycetota</taxon>
        <taxon>Actinomycetes</taxon>
        <taxon>Micrococcales</taxon>
        <taxon>Micrococcaceae</taxon>
        <taxon>Citricoccus</taxon>
    </lineage>
</organism>
<evidence type="ECO:0000259" key="1">
    <source>
        <dbReference type="Pfam" id="PF07848"/>
    </source>
</evidence>
<name>A0ABV6F8D6_9MICC</name>
<dbReference type="PIRSF" id="PIRSF020623">
    <property type="entry name" value="PaaX"/>
    <property type="match status" value="1"/>
</dbReference>
<keyword evidence="5" id="KW-1185">Reference proteome</keyword>
<dbReference type="InterPro" id="IPR048846">
    <property type="entry name" value="PaaX-like_central"/>
</dbReference>
<dbReference type="InterPro" id="IPR036388">
    <property type="entry name" value="WH-like_DNA-bd_sf"/>
</dbReference>
<dbReference type="Pfam" id="PF07848">
    <property type="entry name" value="PaaX"/>
    <property type="match status" value="1"/>
</dbReference>
<dbReference type="EMBL" id="JBHLWH010000042">
    <property type="protein sequence ID" value="MFC0249805.1"/>
    <property type="molecule type" value="Genomic_DNA"/>
</dbReference>
<feature type="domain" description="Transcriptional repressor PaaX-like C-terminal" evidence="2">
    <location>
        <begin position="202"/>
        <end position="276"/>
    </location>
</feature>
<evidence type="ECO:0000259" key="2">
    <source>
        <dbReference type="Pfam" id="PF08223"/>
    </source>
</evidence>
<dbReference type="PANTHER" id="PTHR30319">
    <property type="entry name" value="PHENYLACETIC ACID REGULATOR-RELATED TRANSCRIPTIONAL REPRESSOR"/>
    <property type="match status" value="1"/>
</dbReference>
<evidence type="ECO:0000313" key="4">
    <source>
        <dbReference type="EMBL" id="MFC0249805.1"/>
    </source>
</evidence>
<comment type="caution">
    <text evidence="4">The sequence shown here is derived from an EMBL/GenBank/DDBJ whole genome shotgun (WGS) entry which is preliminary data.</text>
</comment>
<dbReference type="Proteomes" id="UP001589766">
    <property type="component" value="Unassembled WGS sequence"/>
</dbReference>
<dbReference type="Pfam" id="PF20803">
    <property type="entry name" value="PaaX_M"/>
    <property type="match status" value="1"/>
</dbReference>
<reference evidence="4 5" key="1">
    <citation type="submission" date="2024-09" db="EMBL/GenBank/DDBJ databases">
        <authorList>
            <person name="Sun Q."/>
            <person name="Mori K."/>
        </authorList>
    </citation>
    <scope>NUCLEOTIDE SEQUENCE [LARGE SCALE GENOMIC DNA]</scope>
    <source>
        <strain evidence="4 5">CCM 7609</strain>
    </source>
</reference>
<evidence type="ECO:0000259" key="3">
    <source>
        <dbReference type="Pfam" id="PF20803"/>
    </source>
</evidence>
<dbReference type="InterPro" id="IPR011965">
    <property type="entry name" value="PaaX_trns_reg"/>
</dbReference>
<protein>
    <submittedName>
        <fullName evidence="4">PaaX family transcriptional regulator C-terminal domain-containing protein</fullName>
    </submittedName>
</protein>
<dbReference type="InterPro" id="IPR012906">
    <property type="entry name" value="PaaX-like_N"/>
</dbReference>
<dbReference type="RefSeq" id="WP_378043036.1">
    <property type="nucleotide sequence ID" value="NZ_JBHLWH010000042.1"/>
</dbReference>
<gene>
    <name evidence="4" type="ORF">ACFFIO_14965</name>
</gene>
<dbReference type="InterPro" id="IPR013225">
    <property type="entry name" value="PaaX_C"/>
</dbReference>